<proteinExistence type="predicted"/>
<sequence>MMESNGLGKYLGIQLVDGQTNKQLCSVVGEQLQNKDFYLEGEVPFASQKRSVAQSNHSSRSISLYISFPSPQGYNSSTKNMCIGAHGT</sequence>
<name>A0AAP0EG36_9MAGN</name>
<dbReference type="AlphaFoldDB" id="A0AAP0EG36"/>
<dbReference type="Proteomes" id="UP001419268">
    <property type="component" value="Unassembled WGS sequence"/>
</dbReference>
<evidence type="ECO:0000313" key="2">
    <source>
        <dbReference type="Proteomes" id="UP001419268"/>
    </source>
</evidence>
<reference evidence="1 2" key="1">
    <citation type="submission" date="2024-01" db="EMBL/GenBank/DDBJ databases">
        <title>Genome assemblies of Stephania.</title>
        <authorList>
            <person name="Yang L."/>
        </authorList>
    </citation>
    <scope>NUCLEOTIDE SEQUENCE [LARGE SCALE GENOMIC DNA]</scope>
    <source>
        <strain evidence="1">JXDWG</strain>
        <tissue evidence="1">Leaf</tissue>
    </source>
</reference>
<comment type="caution">
    <text evidence="1">The sequence shown here is derived from an EMBL/GenBank/DDBJ whole genome shotgun (WGS) entry which is preliminary data.</text>
</comment>
<protein>
    <submittedName>
        <fullName evidence="1">Uncharacterized protein</fullName>
    </submittedName>
</protein>
<evidence type="ECO:0000313" key="1">
    <source>
        <dbReference type="EMBL" id="KAK9088718.1"/>
    </source>
</evidence>
<gene>
    <name evidence="1" type="ORF">Scep_027800</name>
</gene>
<organism evidence="1 2">
    <name type="scientific">Stephania cephalantha</name>
    <dbReference type="NCBI Taxonomy" id="152367"/>
    <lineage>
        <taxon>Eukaryota</taxon>
        <taxon>Viridiplantae</taxon>
        <taxon>Streptophyta</taxon>
        <taxon>Embryophyta</taxon>
        <taxon>Tracheophyta</taxon>
        <taxon>Spermatophyta</taxon>
        <taxon>Magnoliopsida</taxon>
        <taxon>Ranunculales</taxon>
        <taxon>Menispermaceae</taxon>
        <taxon>Menispermoideae</taxon>
        <taxon>Cissampelideae</taxon>
        <taxon>Stephania</taxon>
    </lineage>
</organism>
<accession>A0AAP0EG36</accession>
<keyword evidence="2" id="KW-1185">Reference proteome</keyword>
<dbReference type="EMBL" id="JBBNAG010000012">
    <property type="protein sequence ID" value="KAK9088718.1"/>
    <property type="molecule type" value="Genomic_DNA"/>
</dbReference>